<dbReference type="EMBL" id="CAXITT010000048">
    <property type="protein sequence ID" value="CAL1529406.1"/>
    <property type="molecule type" value="Genomic_DNA"/>
</dbReference>
<dbReference type="Proteomes" id="UP001497497">
    <property type="component" value="Unassembled WGS sequence"/>
</dbReference>
<dbReference type="GO" id="GO:0005929">
    <property type="term" value="C:cilium"/>
    <property type="evidence" value="ECO:0007669"/>
    <property type="project" value="TreeGrafter"/>
</dbReference>
<evidence type="ECO:0000313" key="5">
    <source>
        <dbReference type="EMBL" id="CAL1529406.1"/>
    </source>
</evidence>
<feature type="compositionally biased region" description="Basic and acidic residues" evidence="4">
    <location>
        <begin position="718"/>
        <end position="741"/>
    </location>
</feature>
<feature type="compositionally biased region" description="Basic residues" evidence="4">
    <location>
        <begin position="472"/>
        <end position="481"/>
    </location>
</feature>
<feature type="coiled-coil region" evidence="3">
    <location>
        <begin position="89"/>
        <end position="116"/>
    </location>
</feature>
<feature type="region of interest" description="Disordered" evidence="4">
    <location>
        <begin position="189"/>
        <end position="208"/>
    </location>
</feature>
<evidence type="ECO:0000256" key="4">
    <source>
        <dbReference type="SAM" id="MobiDB-lite"/>
    </source>
</evidence>
<dbReference type="InterPro" id="IPR051655">
    <property type="entry name" value="FAM161"/>
</dbReference>
<feature type="region of interest" description="Disordered" evidence="4">
    <location>
        <begin position="452"/>
        <end position="482"/>
    </location>
</feature>
<sequence>MATMTSTSHGLSVLANSCVKNPINPKTGLKANLHDKNAVRIRFDDALNEVHSSILPESSTNTYGITALSGGYHKRPDNKESEEPRISKEEEFYEKLQQLKEENRQTLEAYKRLYQEKVIIEGIRNSQTFDFQRDKSGLDRNVEETTLSINGISGNNIKERSIAFDKKPPLSKPKSSVYQGPLRSKTLPIKSQHVFKKERPRSAPIEGKSYSLDDKEWSKFFDAQSSNGSLHDNNFVISSESEHSLNKVKQLWDDFKISEYTQRRHSFSSAQSDADGSQRGKKEWRHRITIPKPFNMSIREALKEKKKTKAQLELEQRQLEKQKQEEAECEKKFKAQPVPSHVYLPKYEEIMERNESRRQYVKQYCQELLKSQVKPFKFEIREKEKKLQSAQSAPLRKPEKPKPNFKANPVPKHIFSSEIDEKFLEEEELRKIRVKMRSKELLYEASLPPSMAAREKLKEQERKEKAHQAKLSAKKKHRSKNMHIVPDYDALYSEFQKGLARRKSMKEGTITEPFDLETERIRSSHDKIRRDIEEDERQLKENRWPFQSSRLTPRSSLKYLGALSNSLDAIPTQSSKAADLRTIKAKKEQERLNNRLREEDEAERRRKAREAQLRRYLSEKTNADDIPRPRDSIAERLKQKKQEDRMRQEAYQREIEEMKKRVEDSPLLVEKVMKDIARKEAEKKFSSTVNHAGLDEKEFLNSTHSRSPGRDSSYSYENTDKGTTHYESDLTYTKETEVYEN</sequence>
<feature type="region of interest" description="Disordered" evidence="4">
    <location>
        <begin position="574"/>
        <end position="650"/>
    </location>
</feature>
<name>A0AAV2HBB2_LYMST</name>
<feature type="compositionally biased region" description="Polar residues" evidence="4">
    <location>
        <begin position="700"/>
        <end position="717"/>
    </location>
</feature>
<evidence type="ECO:0000256" key="2">
    <source>
        <dbReference type="ARBA" id="ARBA00023054"/>
    </source>
</evidence>
<organism evidence="5 6">
    <name type="scientific">Lymnaea stagnalis</name>
    <name type="common">Great pond snail</name>
    <name type="synonym">Helix stagnalis</name>
    <dbReference type="NCBI Taxonomy" id="6523"/>
    <lineage>
        <taxon>Eukaryota</taxon>
        <taxon>Metazoa</taxon>
        <taxon>Spiralia</taxon>
        <taxon>Lophotrochozoa</taxon>
        <taxon>Mollusca</taxon>
        <taxon>Gastropoda</taxon>
        <taxon>Heterobranchia</taxon>
        <taxon>Euthyneura</taxon>
        <taxon>Panpulmonata</taxon>
        <taxon>Hygrophila</taxon>
        <taxon>Lymnaeoidea</taxon>
        <taxon>Lymnaeidae</taxon>
        <taxon>Lymnaea</taxon>
    </lineage>
</organism>
<feature type="region of interest" description="Disordered" evidence="4">
    <location>
        <begin position="263"/>
        <end position="283"/>
    </location>
</feature>
<comment type="similarity">
    <text evidence="1">Belongs to the FAM161 family.</text>
</comment>
<dbReference type="PANTHER" id="PTHR21501">
    <property type="entry name" value="PROTEIN FAM-161"/>
    <property type="match status" value="1"/>
</dbReference>
<feature type="region of interest" description="Disordered" evidence="4">
    <location>
        <begin position="384"/>
        <end position="411"/>
    </location>
</feature>
<evidence type="ECO:0000256" key="1">
    <source>
        <dbReference type="ARBA" id="ARBA00006663"/>
    </source>
</evidence>
<feature type="compositionally biased region" description="Basic and acidic residues" evidence="4">
    <location>
        <begin position="453"/>
        <end position="467"/>
    </location>
</feature>
<dbReference type="GO" id="GO:0044782">
    <property type="term" value="P:cilium organization"/>
    <property type="evidence" value="ECO:0007669"/>
    <property type="project" value="TreeGrafter"/>
</dbReference>
<evidence type="ECO:0000256" key="3">
    <source>
        <dbReference type="SAM" id="Coils"/>
    </source>
</evidence>
<keyword evidence="6" id="KW-1185">Reference proteome</keyword>
<feature type="compositionally biased region" description="Basic and acidic residues" evidence="4">
    <location>
        <begin position="578"/>
        <end position="650"/>
    </location>
</feature>
<reference evidence="5 6" key="1">
    <citation type="submission" date="2024-04" db="EMBL/GenBank/DDBJ databases">
        <authorList>
            <consortium name="Genoscope - CEA"/>
            <person name="William W."/>
        </authorList>
    </citation>
    <scope>NUCLEOTIDE SEQUENCE [LARGE SCALE GENOMIC DNA]</scope>
</reference>
<gene>
    <name evidence="5" type="ORF">GSLYS_00003561001</name>
</gene>
<protein>
    <recommendedName>
        <fullName evidence="7">Protein FAM161A</fullName>
    </recommendedName>
</protein>
<feature type="coiled-coil region" evidence="3">
    <location>
        <begin position="295"/>
        <end position="332"/>
    </location>
</feature>
<dbReference type="PANTHER" id="PTHR21501:SF1">
    <property type="entry name" value="PROTEIN FAM-161"/>
    <property type="match status" value="1"/>
</dbReference>
<evidence type="ECO:0000313" key="6">
    <source>
        <dbReference type="Proteomes" id="UP001497497"/>
    </source>
</evidence>
<evidence type="ECO:0008006" key="7">
    <source>
        <dbReference type="Google" id="ProtNLM"/>
    </source>
</evidence>
<keyword evidence="2 3" id="KW-0175">Coiled coil</keyword>
<dbReference type="AlphaFoldDB" id="A0AAV2HBB2"/>
<comment type="caution">
    <text evidence="5">The sequence shown here is derived from an EMBL/GenBank/DDBJ whole genome shotgun (WGS) entry which is preliminary data.</text>
</comment>
<dbReference type="GO" id="GO:0005856">
    <property type="term" value="C:cytoskeleton"/>
    <property type="evidence" value="ECO:0007669"/>
    <property type="project" value="UniProtKB-ARBA"/>
</dbReference>
<accession>A0AAV2HBB2</accession>
<proteinExistence type="inferred from homology"/>
<dbReference type="InterPro" id="IPR019579">
    <property type="entry name" value="FAM161A/B"/>
</dbReference>
<feature type="region of interest" description="Disordered" evidence="4">
    <location>
        <begin position="682"/>
        <end position="741"/>
    </location>
</feature>
<dbReference type="Pfam" id="PF10595">
    <property type="entry name" value="FAM161A_B"/>
    <property type="match status" value="1"/>
</dbReference>